<dbReference type="Proteomes" id="UP001596523">
    <property type="component" value="Unassembled WGS sequence"/>
</dbReference>
<dbReference type="EMBL" id="JBHTCF010000003">
    <property type="protein sequence ID" value="MFC7304508.1"/>
    <property type="molecule type" value="Genomic_DNA"/>
</dbReference>
<proteinExistence type="predicted"/>
<comment type="caution">
    <text evidence="1">The sequence shown here is derived from an EMBL/GenBank/DDBJ whole genome shotgun (WGS) entry which is preliminary data.</text>
</comment>
<organism evidence="1 2">
    <name type="scientific">Streptomyces monticola</name>
    <dbReference type="NCBI Taxonomy" id="2666263"/>
    <lineage>
        <taxon>Bacteria</taxon>
        <taxon>Bacillati</taxon>
        <taxon>Actinomycetota</taxon>
        <taxon>Actinomycetes</taxon>
        <taxon>Kitasatosporales</taxon>
        <taxon>Streptomycetaceae</taxon>
        <taxon>Streptomyces</taxon>
    </lineage>
</organism>
<keyword evidence="2" id="KW-1185">Reference proteome</keyword>
<sequence length="191" mass="20890">MWPQWELQGHGSASTGHLAAGRAELGRIEEIPYADYLPPWFNVRLTFDDGARIDVLAVVSEGGIAIEDMRAQPPLSLDGFAALADWLEGPLRDACRVVAEQHAGGCDPVRAECCGHEYVDEPSARHRARPSWPRGGAGRRIVADAYRAAQEEGRDPVLAVMCATGRSRRKSLKLIAAARDAGYLAPRHNRR</sequence>
<accession>A0ABW2JG36</accession>
<evidence type="ECO:0000313" key="2">
    <source>
        <dbReference type="Proteomes" id="UP001596523"/>
    </source>
</evidence>
<reference evidence="2" key="1">
    <citation type="journal article" date="2019" name="Int. J. Syst. Evol. Microbiol.">
        <title>The Global Catalogue of Microorganisms (GCM) 10K type strain sequencing project: providing services to taxonomists for standard genome sequencing and annotation.</title>
        <authorList>
            <consortium name="The Broad Institute Genomics Platform"/>
            <consortium name="The Broad Institute Genome Sequencing Center for Infectious Disease"/>
            <person name="Wu L."/>
            <person name="Ma J."/>
        </authorList>
    </citation>
    <scope>NUCLEOTIDE SEQUENCE [LARGE SCALE GENOMIC DNA]</scope>
    <source>
        <strain evidence="2">SYNS20</strain>
    </source>
</reference>
<name>A0ABW2JG36_9ACTN</name>
<dbReference type="RefSeq" id="WP_381828995.1">
    <property type="nucleotide sequence ID" value="NZ_JBHTCF010000003.1"/>
</dbReference>
<dbReference type="Pfam" id="PF19720">
    <property type="entry name" value="DUF6214"/>
    <property type="match status" value="1"/>
</dbReference>
<gene>
    <name evidence="1" type="ORF">ACFQVC_09820</name>
</gene>
<dbReference type="InterPro" id="IPR046186">
    <property type="entry name" value="DUF6214"/>
</dbReference>
<evidence type="ECO:0000313" key="1">
    <source>
        <dbReference type="EMBL" id="MFC7304508.1"/>
    </source>
</evidence>
<protein>
    <submittedName>
        <fullName evidence="1">DUF6214 family protein</fullName>
    </submittedName>
</protein>